<feature type="region of interest" description="Disordered" evidence="1">
    <location>
        <begin position="2288"/>
        <end position="2639"/>
    </location>
</feature>
<feature type="compositionally biased region" description="Basic and acidic residues" evidence="1">
    <location>
        <begin position="2370"/>
        <end position="2388"/>
    </location>
</feature>
<feature type="region of interest" description="Disordered" evidence="1">
    <location>
        <begin position="1783"/>
        <end position="1807"/>
    </location>
</feature>
<evidence type="ECO:0000313" key="2">
    <source>
        <dbReference type="EMBL" id="CAJ1942456.1"/>
    </source>
</evidence>
<feature type="compositionally biased region" description="Acidic residues" evidence="1">
    <location>
        <begin position="2189"/>
        <end position="2225"/>
    </location>
</feature>
<comment type="caution">
    <text evidence="2">The sequence shown here is derived from an EMBL/GenBank/DDBJ whole genome shotgun (WGS) entry which is preliminary data.</text>
</comment>
<organism evidence="2 3">
    <name type="scientific">Cylindrotheca closterium</name>
    <dbReference type="NCBI Taxonomy" id="2856"/>
    <lineage>
        <taxon>Eukaryota</taxon>
        <taxon>Sar</taxon>
        <taxon>Stramenopiles</taxon>
        <taxon>Ochrophyta</taxon>
        <taxon>Bacillariophyta</taxon>
        <taxon>Bacillariophyceae</taxon>
        <taxon>Bacillariophycidae</taxon>
        <taxon>Bacillariales</taxon>
        <taxon>Bacillariaceae</taxon>
        <taxon>Cylindrotheca</taxon>
    </lineage>
</organism>
<dbReference type="Proteomes" id="UP001295423">
    <property type="component" value="Unassembled WGS sequence"/>
</dbReference>
<feature type="compositionally biased region" description="Basic and acidic residues" evidence="1">
    <location>
        <begin position="2294"/>
        <end position="2312"/>
    </location>
</feature>
<evidence type="ECO:0000256" key="1">
    <source>
        <dbReference type="SAM" id="MobiDB-lite"/>
    </source>
</evidence>
<feature type="compositionally biased region" description="Polar residues" evidence="1">
    <location>
        <begin position="2611"/>
        <end position="2624"/>
    </location>
</feature>
<protein>
    <submittedName>
        <fullName evidence="2">Uncharacterized protein</fullName>
    </submittedName>
</protein>
<feature type="compositionally biased region" description="Low complexity" evidence="1">
    <location>
        <begin position="2331"/>
        <end position="2353"/>
    </location>
</feature>
<proteinExistence type="predicted"/>
<name>A0AAD2CRQ9_9STRA</name>
<sequence>MFTNCNSQHPTETIFIHSIQKTLEQTSIIRESWGEDPGRIWDDESIPQQLHLSRLPSGSLSLEPGQRAKVPFTFFPHYPQVELTGNRDDDTADDTEANDSKTGETPSTAQTFPAASSSIFELDWKDMIGPELLNQIKGKAYDNLVASVNSFKKDTFQPRGNLDWNGSPGGDEYQVRTTLLLKTSRGVQKVPLAASSVRTNPQGIPDTIYFRHDTAAATAASARREYHQACDISSIPRSATPAAHLLFAINFGLTQGNMGDANDDTPQPPQKDCYDLYLSNPDPQQAKRITEIMVSRPDLMSVEFDPRRRFFDLLDASAEPVQHGIPPSPTIRHWRYANQAKVGNGYGGGPMILPPDSTENYVATICTVVHDVGTNFANSNDPVPFLRSSREDDYLSEAPDFGNFAACDHPDKHRSLGFVKLETDERPIYIGLKQMKDDVSLLALSTAAGNPIQGPAPMTESCLLKVEPEELNFHLTTEKNTAIARLHVRNKAPFAIKVVRVATGIRLDRKWKSLLGNNVTETMGLNITARLKYFVDAEVDQAEEIFWDSLAEVRKGETYNNMLEIICNLTSGTIGMPMDTLHTTGSVVIRGTTKLFISPYTNPYRQYLELLKKDMFEDEHFLVEIPFNVTVENGRLHAMIERSTHPYPQIFSLQPWDKSGKMISSLFFPSTRFQAIEDSEAPLPPQKYRGAKEISHDLLLVGSKAVPPGIKRVEVLEEDKLPISSKSSLCNRFNVSITDPFETVASKDANLKQVGFLSLQYKFAKQKGGGKERTRRKDENESRVTTCYLNIITSPVNAGNHQIPLIIFHGQLEVSGQYPRKKEDVGTELKEVTSAIHKANIMSAEELFSRLRNSVVGKAYLEAVETMGFEKGAKGLRKFLLQAYLKSSKLEDLTLKAIVMKIGALGRNDVSRTPFFLTNRNPVPISVTIDSGDLEGMSLVLSKDSASEQHGANDGNNILGPLLLSEAQSENVGDGRFEGHPVEGLRQFLLSNEKARSFAARFANRDAVSFNEAAGEKESLLRALYRCYSSTELHGSQNKNVRHGRTNCTVLDFSSLDGPLMVSADKTLVRHLQTCSKNGVNEPQGKPIISIPPGGTARFEVVVTAPSAEFLNTDITKIMASGLSLSTSLGQVVPILIAFEALQGQLYVSEEGQVEDDPVDAIVKSEIEDEKLTVIEVPLGLYWASHGKNVGEHSMPKIPPAYIESFLHAKSQGNMSLLEHEGTSLLLKSTFSREVRLLEVESCNPLFQFVQSGNSTTHADESIQIGQLYSAVSCSSADDDGNIFPSYFQCALNWLGSRDSLQPSGCGQVSSQSKSRGYEAFVDPSGRGANRVSLAFERVLTLLKDTYVEDHTRNATLQEGELPSASGSMGFKSGRARSDGIVTPSLVSVFAEAWDAWRVAAGSGLDVLSSSLRATIEYEAILGGSGVRKAATQNQSLSLYMHNLAVQSVLNAPTLFRGSRSSNHGEHTPSVMKLPPVLVGEIIATMIPLENPTAVPVKVRLAAPPRLGDPFNKLDQSDKDKIRTRFLQSLVPPYVQNGRLDPNDNTSPHHLWWDGGGAFFMDDGYGNLIRSNHNITLRAGKGALVSLVNPSLHANSAFVVGCGARCGIREHNSKMSRENAGPHVSSPIGAAAASGISLLGKQHLSHSQARTIDEPNVQSGGVPGNAGPTAFAIPFPALDEIVIPPFGKAEVGPILFRPPGKFGALGCETVEQSGASHWGSATEEHCKKKSFETMILLENSLTGLERVVLEGQSLQDRLDFLDPLPSFDEDAFGNIENRNGRSTLVFSGSSKPADPNESDSPQSPTSDIKEVVLQNTGDLEQSIRRIYLADTKDNHESDPCTFGSFRLLNCWDSPQQGFVVNDWDVDNLHAGFKLSPGESKNFFIEHIADCKREEESILLNVEYTHAPARTDSNDGPFRRNRRMRKRESELRTASLGVGYFMPEHAMLSCVPARVDGIRVVRHQQLAFPEKDKTEFQLRTDSSHKRTHGDSHYMTRICDCIVLLIASALLAYSWITMPYELEKVLVMFLPSRIANKRLTPKPNTVDQRWLPAYRSLSRSDSMPSELVSIGYEQMSQGITEQYKYSKMDPPEKMGFVRGRLGTATKNGQSQMLSDTLFPKREIEFSKTGAPLLPLGLNWGTATSRGIITPDEIDTPMNRTHMLLMERQTEQEEYSSSDYDDGAIDSFDSFDGYDDDYEENSEDSPEDSTAEDEPTDDDEVADYDEVAEFSVQETENWEDDQAQQTPGEINFGSDSEEGVVANDVAVGGAVDDLQDFQPVSESVKLKDLMTESEAANSKDLKPEVEAVNSKDLKTESAISSPTQKKIHSENKTTNKPKQQQQQQQPKQQQQRQGKQGNKKSEQKASKTTTKTTSHDAKSKADGKLEAENKSRGKKNARKGEAKESTKFISTPSTGTAKQEGKIAEKKDGNKKAQSASPQTSTKAYAKDRGKSQNQSKKAARGSFERASDGQSASKESQKDKLPKSEKGRKERSSDAEPKDKSSKSEKGRKERSTDTEPKDKITKSEKGRKERTTDTEPKAEKISKRKKKKSKKERQEAATAAAATSDNKGSPLKSREKKAKAVAAVSDENAKEQIAVPLLRPPPGLAPPPGFQADSSAPNQDPSALPSTLGPMLDSVLPSERSGTALSPALAFLQGDGQSDSQSDILYNRRRDLGTSIPILAEATANQPLFISTGAGIGVDGSQQHRRTSLETGFIPAPAPPPPAPIDTSGDNGFDVMDFLGSILNESVSEQERPLESSFRQDPSLLARNSAIYSNPWASEGQSRASAYGIAFEAESEASRQSSILDAAVLDHRRSSSASQSMLTPDSSSGLHNMTDAVVSPEALNLGVDPVTGRANTNMGSSSMILPVSVFPATAAEHRRNSSQEEEELVDSWMLAE</sequence>
<feature type="compositionally biased region" description="Polar residues" evidence="1">
    <location>
        <begin position="2404"/>
        <end position="2414"/>
    </location>
</feature>
<keyword evidence="3" id="KW-1185">Reference proteome</keyword>
<feature type="compositionally biased region" description="Polar residues" evidence="1">
    <location>
        <begin position="2429"/>
        <end position="2440"/>
    </location>
</feature>
<feature type="compositionally biased region" description="Basic residues" evidence="1">
    <location>
        <begin position="2541"/>
        <end position="2550"/>
    </location>
</feature>
<evidence type="ECO:0000313" key="3">
    <source>
        <dbReference type="Proteomes" id="UP001295423"/>
    </source>
</evidence>
<feature type="compositionally biased region" description="Basic and acidic residues" evidence="1">
    <location>
        <begin position="2416"/>
        <end position="2428"/>
    </location>
</feature>
<reference evidence="2" key="1">
    <citation type="submission" date="2023-08" db="EMBL/GenBank/DDBJ databases">
        <authorList>
            <person name="Audoor S."/>
            <person name="Bilcke G."/>
        </authorList>
    </citation>
    <scope>NUCLEOTIDE SEQUENCE</scope>
</reference>
<dbReference type="PANTHER" id="PTHR35310">
    <property type="entry name" value="CELL WALL INTEGRITY/STRESS RESPONSE COMPONENT-LIKE PROTEIN"/>
    <property type="match status" value="1"/>
</dbReference>
<feature type="region of interest" description="Disordered" evidence="1">
    <location>
        <begin position="2166"/>
        <end position="2257"/>
    </location>
</feature>
<dbReference type="EMBL" id="CAKOGP040001112">
    <property type="protein sequence ID" value="CAJ1942456.1"/>
    <property type="molecule type" value="Genomic_DNA"/>
</dbReference>
<accession>A0AAD2CRQ9</accession>
<gene>
    <name evidence="2" type="ORF">CYCCA115_LOCUS7956</name>
</gene>
<feature type="compositionally biased region" description="Basic and acidic residues" evidence="1">
    <location>
        <begin position="2473"/>
        <end position="2540"/>
    </location>
</feature>
<feature type="compositionally biased region" description="Pro residues" evidence="1">
    <location>
        <begin position="2597"/>
        <end position="2608"/>
    </location>
</feature>
<feature type="region of interest" description="Disordered" evidence="1">
    <location>
        <begin position="2875"/>
        <end position="2895"/>
    </location>
</feature>
<feature type="region of interest" description="Disordered" evidence="1">
    <location>
        <begin position="82"/>
        <end position="111"/>
    </location>
</feature>
<dbReference type="PANTHER" id="PTHR35310:SF1">
    <property type="entry name" value="CELL WALL INTEGRITY_STRESS RESPONSE COMPONENT-LIKE PROTEIN"/>
    <property type="match status" value="1"/>
</dbReference>
<feature type="compositionally biased region" description="Acidic residues" evidence="1">
    <location>
        <begin position="2169"/>
        <end position="2181"/>
    </location>
</feature>